<comment type="caution">
    <text evidence="4">The sequence shown here is derived from an EMBL/GenBank/DDBJ whole genome shotgun (WGS) entry which is preliminary data.</text>
</comment>
<dbReference type="AlphaFoldDB" id="A0A6A3C9J9"/>
<dbReference type="Pfam" id="PF02536">
    <property type="entry name" value="mTERF"/>
    <property type="match status" value="1"/>
</dbReference>
<sequence length="268" mass="31012">MLYFLCKTILHGRNVVTATQSSKLLGLSVSNSQIPYKATRYVHFESPEKPDSVLAVLKNHGFSKPQITRLIKGRPAVLTSNVEKTILPKLEFLISKVAECNIASTFCSQPTTFFRSPRKFKDMVKETKEMGFTPSKPLFMEALYAMSSTSKPTWKRKIDFFKKFGWSEEEVFEAFRRYPSFISFSEYRYMMSWEKKTVPRGLFALDLLSKGVIKRIYLSSLFGPSDHVFIENFINCHKSEASQLLNLYHEKLDLSKNWRVDGCKLQHL</sequence>
<dbReference type="GO" id="GO:0006353">
    <property type="term" value="P:DNA-templated transcription termination"/>
    <property type="evidence" value="ECO:0007669"/>
    <property type="project" value="UniProtKB-KW"/>
</dbReference>
<dbReference type="Gene3D" id="1.25.70.10">
    <property type="entry name" value="Transcription termination factor 3, mitochondrial"/>
    <property type="match status" value="1"/>
</dbReference>
<dbReference type="InterPro" id="IPR003690">
    <property type="entry name" value="MTERF"/>
</dbReference>
<gene>
    <name evidence="4" type="ORF">F3Y22_tig00008916pilonHSYRG00005</name>
</gene>
<evidence type="ECO:0000256" key="3">
    <source>
        <dbReference type="ARBA" id="ARBA00022946"/>
    </source>
</evidence>
<dbReference type="InterPro" id="IPR038538">
    <property type="entry name" value="MTERF_sf"/>
</dbReference>
<proteinExistence type="inferred from homology"/>
<dbReference type="GO" id="GO:0003676">
    <property type="term" value="F:nucleic acid binding"/>
    <property type="evidence" value="ECO:0007669"/>
    <property type="project" value="InterPro"/>
</dbReference>
<protein>
    <submittedName>
        <fullName evidence="4">Mitochondrial transcription termination factor family protein, putative isoform 1</fullName>
    </submittedName>
</protein>
<reference evidence="4" key="1">
    <citation type="submission" date="2019-09" db="EMBL/GenBank/DDBJ databases">
        <title>Draft genome information of white flower Hibiscus syriacus.</title>
        <authorList>
            <person name="Kim Y.-M."/>
        </authorList>
    </citation>
    <scope>NUCLEOTIDE SEQUENCE [LARGE SCALE GENOMIC DNA]</scope>
    <source>
        <strain evidence="4">YM2019G1</strain>
    </source>
</reference>
<keyword evidence="5" id="KW-1185">Reference proteome</keyword>
<organism evidence="4 5">
    <name type="scientific">Hibiscus syriacus</name>
    <name type="common">Rose of Sharon</name>
    <dbReference type="NCBI Taxonomy" id="106335"/>
    <lineage>
        <taxon>Eukaryota</taxon>
        <taxon>Viridiplantae</taxon>
        <taxon>Streptophyta</taxon>
        <taxon>Embryophyta</taxon>
        <taxon>Tracheophyta</taxon>
        <taxon>Spermatophyta</taxon>
        <taxon>Magnoliopsida</taxon>
        <taxon>eudicotyledons</taxon>
        <taxon>Gunneridae</taxon>
        <taxon>Pentapetalae</taxon>
        <taxon>rosids</taxon>
        <taxon>malvids</taxon>
        <taxon>Malvales</taxon>
        <taxon>Malvaceae</taxon>
        <taxon>Malvoideae</taxon>
        <taxon>Hibiscus</taxon>
    </lineage>
</organism>
<evidence type="ECO:0000313" key="5">
    <source>
        <dbReference type="Proteomes" id="UP000436088"/>
    </source>
</evidence>
<evidence type="ECO:0000313" key="4">
    <source>
        <dbReference type="EMBL" id="KAE8725374.1"/>
    </source>
</evidence>
<dbReference type="SMART" id="SM00733">
    <property type="entry name" value="Mterf"/>
    <property type="match status" value="3"/>
</dbReference>
<name>A0A6A3C9J9_HIBSY</name>
<accession>A0A6A3C9J9</accession>
<dbReference type="PANTHER" id="PTHR13068:SF204">
    <property type="entry name" value="TRANSCRIPTION TERMINATION FACTOR FAMILY PROTEIN, PUTATIVE ISOFORM 1-RELATED"/>
    <property type="match status" value="1"/>
</dbReference>
<comment type="similarity">
    <text evidence="1">Belongs to the mTERF family.</text>
</comment>
<keyword evidence="2" id="KW-0806">Transcription termination</keyword>
<evidence type="ECO:0000256" key="2">
    <source>
        <dbReference type="ARBA" id="ARBA00022472"/>
    </source>
</evidence>
<evidence type="ECO:0000256" key="1">
    <source>
        <dbReference type="ARBA" id="ARBA00007692"/>
    </source>
</evidence>
<keyword evidence="2" id="KW-0805">Transcription regulation</keyword>
<dbReference type="EMBL" id="VEPZ02000426">
    <property type="protein sequence ID" value="KAE8725374.1"/>
    <property type="molecule type" value="Genomic_DNA"/>
</dbReference>
<keyword evidence="2" id="KW-0804">Transcription</keyword>
<dbReference type="Proteomes" id="UP000436088">
    <property type="component" value="Unassembled WGS sequence"/>
</dbReference>
<dbReference type="PANTHER" id="PTHR13068">
    <property type="entry name" value="CGI-12 PROTEIN-RELATED"/>
    <property type="match status" value="1"/>
</dbReference>
<keyword evidence="3" id="KW-0809">Transit peptide</keyword>